<keyword evidence="1" id="KW-0813">Transport</keyword>
<dbReference type="InterPro" id="IPR051459">
    <property type="entry name" value="Cytochrome_c-type_DH"/>
</dbReference>
<evidence type="ECO:0000313" key="8">
    <source>
        <dbReference type="EMBL" id="NMG45433.1"/>
    </source>
</evidence>
<dbReference type="InterPro" id="IPR008168">
    <property type="entry name" value="Cyt_C_IC"/>
</dbReference>
<dbReference type="InterPro" id="IPR036909">
    <property type="entry name" value="Cyt_c-like_dom_sf"/>
</dbReference>
<sequence>MSAGDSGRVFRWLLAGAVAFLVGAIIVAERDAPAAIDPADKALVAAGKRIYDTQCSACHGAKLEGQPNWRERLPGGRMPAPPHDASGHTWHHPDAVLFGIVKEGLVPGKFAPPGYESDMPAFGTTLSDDDIRAVLAYVKSTWPQPQLAYQREIDRNSRAGR</sequence>
<reference evidence="8 9" key="1">
    <citation type="submission" date="2019-12" db="EMBL/GenBank/DDBJ databases">
        <title>Comparative genomics gives insights into the taxonomy of the Azoarcus-Aromatoleum group and reveals separate origins of nif in the plant-associated Azoarcus and non-plant-associated Aromatoleum sub-groups.</title>
        <authorList>
            <person name="Lafos M."/>
            <person name="Maluk M."/>
            <person name="Batista M."/>
            <person name="Junghare M."/>
            <person name="Carmona M."/>
            <person name="Faoro H."/>
            <person name="Cruz L.M."/>
            <person name="Battistoni F."/>
            <person name="De Souza E."/>
            <person name="Pedrosa F."/>
            <person name="Chen W.-M."/>
            <person name="Poole P.S."/>
            <person name="Dixon R.A."/>
            <person name="James E.K."/>
        </authorList>
    </citation>
    <scope>NUCLEOTIDE SEQUENCE [LARGE SCALE GENOMIC DNA]</scope>
    <source>
        <strain evidence="8 9">Td21</strain>
    </source>
</reference>
<comment type="caution">
    <text evidence="8">The sequence shown here is derived from an EMBL/GenBank/DDBJ whole genome shotgun (WGS) entry which is preliminary data.</text>
</comment>
<dbReference type="InterPro" id="IPR009056">
    <property type="entry name" value="Cyt_c-like_dom"/>
</dbReference>
<evidence type="ECO:0000256" key="1">
    <source>
        <dbReference type="ARBA" id="ARBA00022448"/>
    </source>
</evidence>
<dbReference type="PANTHER" id="PTHR35008">
    <property type="entry name" value="BLL4482 PROTEIN-RELATED"/>
    <property type="match status" value="1"/>
</dbReference>
<dbReference type="Proteomes" id="UP000623795">
    <property type="component" value="Unassembled WGS sequence"/>
</dbReference>
<evidence type="ECO:0000256" key="2">
    <source>
        <dbReference type="ARBA" id="ARBA00022617"/>
    </source>
</evidence>
<evidence type="ECO:0000256" key="6">
    <source>
        <dbReference type="PROSITE-ProRule" id="PRU00433"/>
    </source>
</evidence>
<keyword evidence="4" id="KW-0249">Electron transport</keyword>
<keyword evidence="2 6" id="KW-0349">Heme</keyword>
<accession>A0ABX1Q1B0</accession>
<dbReference type="PANTHER" id="PTHR35008:SF4">
    <property type="entry name" value="BLL4482 PROTEIN"/>
    <property type="match status" value="1"/>
</dbReference>
<dbReference type="Pfam" id="PF00034">
    <property type="entry name" value="Cytochrom_C"/>
    <property type="match status" value="1"/>
</dbReference>
<protein>
    <submittedName>
        <fullName evidence="8">C-type cytochrome</fullName>
    </submittedName>
</protein>
<evidence type="ECO:0000313" key="9">
    <source>
        <dbReference type="Proteomes" id="UP000623795"/>
    </source>
</evidence>
<dbReference type="Gene3D" id="1.10.760.10">
    <property type="entry name" value="Cytochrome c-like domain"/>
    <property type="match status" value="1"/>
</dbReference>
<feature type="domain" description="Cytochrome c" evidence="7">
    <location>
        <begin position="42"/>
        <end position="142"/>
    </location>
</feature>
<organism evidence="8 9">
    <name type="scientific">Aromatoleum toluvorans</name>
    <dbReference type="NCBI Taxonomy" id="92002"/>
    <lineage>
        <taxon>Bacteria</taxon>
        <taxon>Pseudomonadati</taxon>
        <taxon>Pseudomonadota</taxon>
        <taxon>Betaproteobacteria</taxon>
        <taxon>Rhodocyclales</taxon>
        <taxon>Rhodocyclaceae</taxon>
        <taxon>Aromatoleum</taxon>
    </lineage>
</organism>
<keyword evidence="9" id="KW-1185">Reference proteome</keyword>
<evidence type="ECO:0000256" key="4">
    <source>
        <dbReference type="ARBA" id="ARBA00022982"/>
    </source>
</evidence>
<evidence type="ECO:0000256" key="5">
    <source>
        <dbReference type="ARBA" id="ARBA00023004"/>
    </source>
</evidence>
<dbReference type="PRINTS" id="PR00605">
    <property type="entry name" value="CYTCHROMECIC"/>
</dbReference>
<evidence type="ECO:0000259" key="7">
    <source>
        <dbReference type="PROSITE" id="PS51007"/>
    </source>
</evidence>
<name>A0ABX1Q1B0_9RHOO</name>
<evidence type="ECO:0000256" key="3">
    <source>
        <dbReference type="ARBA" id="ARBA00022723"/>
    </source>
</evidence>
<dbReference type="RefSeq" id="WP_169257271.1">
    <property type="nucleotide sequence ID" value="NZ_WTVN01000030.1"/>
</dbReference>
<proteinExistence type="predicted"/>
<keyword evidence="3 6" id="KW-0479">Metal-binding</keyword>
<dbReference type="SUPFAM" id="SSF46626">
    <property type="entry name" value="Cytochrome c"/>
    <property type="match status" value="1"/>
</dbReference>
<keyword evidence="5 6" id="KW-0408">Iron</keyword>
<dbReference type="PROSITE" id="PS51007">
    <property type="entry name" value="CYTC"/>
    <property type="match status" value="1"/>
</dbReference>
<dbReference type="EMBL" id="WTVN01000030">
    <property type="protein sequence ID" value="NMG45433.1"/>
    <property type="molecule type" value="Genomic_DNA"/>
</dbReference>
<gene>
    <name evidence="8" type="ORF">GPA22_17095</name>
</gene>